<dbReference type="Pfam" id="PF21821">
    <property type="entry name" value="Dit_like"/>
    <property type="match status" value="1"/>
</dbReference>
<feature type="region of interest" description="Disordered" evidence="1">
    <location>
        <begin position="142"/>
        <end position="161"/>
    </location>
</feature>
<dbReference type="Proteomes" id="UP000202763">
    <property type="component" value="Segment"/>
</dbReference>
<sequence length="191" mass="21246">MSVFYFTDSNGNYYELSATTRVSVTEPSRATTNPVESGKAITDNYVIEPRVVTFSGVITNLTVIGQDTSRVKSVDQWFNDIRQIRLNKEFVNVYVEDLNVIQNCLITSFDIDKTKEHGLSGWGCNFTMQEVLVSDRARQVDFPTPKDNVKDDVSGKRNSGNQATEGVLDALAETLSSGLIDEAVDLFREDG</sequence>
<evidence type="ECO:0000313" key="3">
    <source>
        <dbReference type="EMBL" id="AKO60917.1"/>
    </source>
</evidence>
<evidence type="ECO:0000259" key="2">
    <source>
        <dbReference type="Pfam" id="PF21821"/>
    </source>
</evidence>
<evidence type="ECO:0000313" key="4">
    <source>
        <dbReference type="Proteomes" id="UP000202763"/>
    </source>
</evidence>
<accession>A0A0H4INN3</accession>
<proteinExistence type="predicted"/>
<name>A0A0H4INN3_9CAUD</name>
<keyword evidence="4" id="KW-1185">Reference proteome</keyword>
<evidence type="ECO:0000256" key="1">
    <source>
        <dbReference type="SAM" id="MobiDB-lite"/>
    </source>
</evidence>
<dbReference type="InterPro" id="IPR048494">
    <property type="entry name" value="Dit-like_N"/>
</dbReference>
<dbReference type="EMBL" id="KR534323">
    <property type="protein sequence ID" value="AKO60917.1"/>
    <property type="molecule type" value="Genomic_DNA"/>
</dbReference>
<feature type="domain" description="Dit-like phage tail protein N-terminal" evidence="2">
    <location>
        <begin position="17"/>
        <end position="138"/>
    </location>
</feature>
<protein>
    <recommendedName>
        <fullName evidence="2">Dit-like phage tail protein N-terminal domain-containing protein</fullName>
    </recommendedName>
</protein>
<organism evidence="3 4">
    <name type="scientific">Pseudoalteromonas phage H101</name>
    <dbReference type="NCBI Taxonomy" id="1654919"/>
    <lineage>
        <taxon>Viruses</taxon>
        <taxon>Duplodnaviria</taxon>
        <taxon>Heunggongvirae</taxon>
        <taxon>Uroviricota</taxon>
        <taxon>Caudoviricetes</taxon>
        <taxon>Shandongvirus</taxon>
        <taxon>Shandongvirus H101</taxon>
    </lineage>
</organism>
<dbReference type="RefSeq" id="YP_009225450.1">
    <property type="nucleotide sequence ID" value="NC_029094.1"/>
</dbReference>
<dbReference type="KEGG" id="vg:26796511"/>
<reference evidence="3 4" key="1">
    <citation type="submission" date="2015-05" db="EMBL/GenBank/DDBJ databases">
        <authorList>
            <person name="Wang D.B."/>
            <person name="Wang M."/>
        </authorList>
    </citation>
    <scope>NUCLEOTIDE SEQUENCE [LARGE SCALE GENOMIC DNA]</scope>
</reference>
<dbReference type="GeneID" id="26796511"/>